<feature type="transmembrane region" description="Helical" evidence="6">
    <location>
        <begin position="444"/>
        <end position="465"/>
    </location>
</feature>
<dbReference type="GO" id="GO:0022857">
    <property type="term" value="F:transmembrane transporter activity"/>
    <property type="evidence" value="ECO:0007669"/>
    <property type="project" value="InterPro"/>
</dbReference>
<feature type="transmembrane region" description="Helical" evidence="6">
    <location>
        <begin position="133"/>
        <end position="152"/>
    </location>
</feature>
<dbReference type="InterPro" id="IPR011701">
    <property type="entry name" value="MFS"/>
</dbReference>
<feature type="transmembrane region" description="Helical" evidence="6">
    <location>
        <begin position="398"/>
        <end position="424"/>
    </location>
</feature>
<evidence type="ECO:0000256" key="2">
    <source>
        <dbReference type="ARBA" id="ARBA00022692"/>
    </source>
</evidence>
<protein>
    <submittedName>
        <fullName evidence="8">Qdr3 protein</fullName>
    </submittedName>
</protein>
<dbReference type="InterPro" id="IPR020846">
    <property type="entry name" value="MFS_dom"/>
</dbReference>
<feature type="transmembrane region" description="Helical" evidence="6">
    <location>
        <begin position="551"/>
        <end position="572"/>
    </location>
</feature>
<feature type="domain" description="Major facilitator superfamily (MFS) profile" evidence="7">
    <location>
        <begin position="68"/>
        <end position="603"/>
    </location>
</feature>
<dbReference type="AlphaFoldDB" id="A0AAV5RNT7"/>
<sequence length="619" mass="69054">MLWVKEPAHPNEQISGTVYMLNVPDDADCGTNEKEGLKQNSKGVILSPQPQNDVNDPLNWPIWRRDISLLAISVHALLVGGLTPILAPVMGTLGKEFNKKLTDLTYFVGVYMVSMGVGSVFFAPVAVVYGKRLIYLISLLILLAGLIWAANADSYGSLMGARVLSGIGAAPAESLPSTTIAEIYFAHERAYRLGIYTLLLLGGKNLSPLVSGFVANRLNWHWIFWIASIICGFVLVCSFLFVHETFWDRTPLPDKRSREESRQADIARQQRQLPPWSSDMNPGATFRSSHNSAYSSGSENHRTESIVSIHDNTHNNIAYDALTNDANDNDVHNENVHAISSNTHDFNDSHSMSKHETHDTESIISMINTIRVPFFHNLRVYTGRKTDSSIFKVFLRPFVLFCYPSVLYPTLIYSTSVVWLSVIAETINSLFTSEPYYFKQTSVGLLYVAMFVGGFLGSAVAGKFSDYIVRFMCNKNNGIYEPEFRLIMIFPVMLAVSIGLMGFGWSTFDGDLWIVPAIFMGILGFGCSLASTVSITYVVDCYRVFASESLVTLNLAKNVLGLAFSIFVPYFFEASGAKTSYVVYGCVEIALCLLAIPMYRYGKVMRQYFDDLKLMKNLY</sequence>
<feature type="transmembrane region" description="Helical" evidence="6">
    <location>
        <begin position="486"/>
        <end position="506"/>
    </location>
</feature>
<dbReference type="Gene3D" id="1.20.1720.10">
    <property type="entry name" value="Multidrug resistance protein D"/>
    <property type="match status" value="1"/>
</dbReference>
<dbReference type="PANTHER" id="PTHR23502">
    <property type="entry name" value="MAJOR FACILITATOR SUPERFAMILY"/>
    <property type="match status" value="1"/>
</dbReference>
<evidence type="ECO:0000256" key="4">
    <source>
        <dbReference type="ARBA" id="ARBA00023136"/>
    </source>
</evidence>
<keyword evidence="3 6" id="KW-1133">Transmembrane helix</keyword>
<feature type="transmembrane region" description="Helical" evidence="6">
    <location>
        <begin position="220"/>
        <end position="242"/>
    </location>
</feature>
<feature type="transmembrane region" description="Helical" evidence="6">
    <location>
        <begin position="193"/>
        <end position="214"/>
    </location>
</feature>
<evidence type="ECO:0000259" key="7">
    <source>
        <dbReference type="PROSITE" id="PS50850"/>
    </source>
</evidence>
<keyword evidence="4 6" id="KW-0472">Membrane</keyword>
<proteinExistence type="predicted"/>
<comment type="caution">
    <text evidence="8">The sequence shown here is derived from an EMBL/GenBank/DDBJ whole genome shotgun (WGS) entry which is preliminary data.</text>
</comment>
<feature type="transmembrane region" description="Helical" evidence="6">
    <location>
        <begin position="578"/>
        <end position="599"/>
    </location>
</feature>
<evidence type="ECO:0000256" key="1">
    <source>
        <dbReference type="ARBA" id="ARBA00004141"/>
    </source>
</evidence>
<dbReference type="Gene3D" id="1.20.1250.20">
    <property type="entry name" value="MFS general substrate transporter like domains"/>
    <property type="match status" value="1"/>
</dbReference>
<dbReference type="GO" id="GO:0005886">
    <property type="term" value="C:plasma membrane"/>
    <property type="evidence" value="ECO:0007669"/>
    <property type="project" value="TreeGrafter"/>
</dbReference>
<evidence type="ECO:0000256" key="3">
    <source>
        <dbReference type="ARBA" id="ARBA00022989"/>
    </source>
</evidence>
<feature type="transmembrane region" description="Helical" evidence="6">
    <location>
        <begin position="67"/>
        <end position="92"/>
    </location>
</feature>
<feature type="transmembrane region" description="Helical" evidence="6">
    <location>
        <begin position="512"/>
        <end position="539"/>
    </location>
</feature>
<organism evidence="8 9">
    <name type="scientific">Starmerella bacillaris</name>
    <name type="common">Yeast</name>
    <name type="synonym">Candida zemplinina</name>
    <dbReference type="NCBI Taxonomy" id="1247836"/>
    <lineage>
        <taxon>Eukaryota</taxon>
        <taxon>Fungi</taxon>
        <taxon>Dikarya</taxon>
        <taxon>Ascomycota</taxon>
        <taxon>Saccharomycotina</taxon>
        <taxon>Dipodascomycetes</taxon>
        <taxon>Dipodascales</taxon>
        <taxon>Trichomonascaceae</taxon>
        <taxon>Starmerella</taxon>
    </lineage>
</organism>
<dbReference type="Pfam" id="PF07690">
    <property type="entry name" value="MFS_1"/>
    <property type="match status" value="1"/>
</dbReference>
<evidence type="ECO:0000256" key="5">
    <source>
        <dbReference type="SAM" id="MobiDB-lite"/>
    </source>
</evidence>
<feature type="region of interest" description="Disordered" evidence="5">
    <location>
        <begin position="252"/>
        <end position="281"/>
    </location>
</feature>
<dbReference type="PROSITE" id="PS50850">
    <property type="entry name" value="MFS"/>
    <property type="match status" value="1"/>
</dbReference>
<reference evidence="8 9" key="1">
    <citation type="journal article" date="2023" name="Elife">
        <title>Identification of key yeast species and microbe-microbe interactions impacting larval growth of Drosophila in the wild.</title>
        <authorList>
            <person name="Mure A."/>
            <person name="Sugiura Y."/>
            <person name="Maeda R."/>
            <person name="Honda K."/>
            <person name="Sakurai N."/>
            <person name="Takahashi Y."/>
            <person name="Watada M."/>
            <person name="Katoh T."/>
            <person name="Gotoh A."/>
            <person name="Gotoh Y."/>
            <person name="Taniguchi I."/>
            <person name="Nakamura K."/>
            <person name="Hayashi T."/>
            <person name="Katayama T."/>
            <person name="Uemura T."/>
            <person name="Hattori Y."/>
        </authorList>
    </citation>
    <scope>NUCLEOTIDE SEQUENCE [LARGE SCALE GENOMIC DNA]</scope>
    <source>
        <strain evidence="8 9">SB-73</strain>
    </source>
</reference>
<dbReference type="SUPFAM" id="SSF103473">
    <property type="entry name" value="MFS general substrate transporter"/>
    <property type="match status" value="1"/>
</dbReference>
<dbReference type="FunFam" id="1.20.1250.20:FF:000396">
    <property type="entry name" value="MFS general substrate transporter"/>
    <property type="match status" value="1"/>
</dbReference>
<comment type="subcellular location">
    <subcellularLocation>
        <location evidence="1">Membrane</location>
        <topology evidence="1">Multi-pass membrane protein</topology>
    </subcellularLocation>
</comment>
<feature type="transmembrane region" description="Helical" evidence="6">
    <location>
        <begin position="104"/>
        <end position="127"/>
    </location>
</feature>
<dbReference type="Proteomes" id="UP001362899">
    <property type="component" value="Unassembled WGS sequence"/>
</dbReference>
<accession>A0AAV5RNT7</accession>
<evidence type="ECO:0000256" key="6">
    <source>
        <dbReference type="SAM" id="Phobius"/>
    </source>
</evidence>
<gene>
    <name evidence="8" type="ORF">DASB73_031370</name>
</gene>
<dbReference type="InterPro" id="IPR036259">
    <property type="entry name" value="MFS_trans_sf"/>
</dbReference>
<dbReference type="EMBL" id="BTGC01000008">
    <property type="protein sequence ID" value="GMM52174.1"/>
    <property type="molecule type" value="Genomic_DNA"/>
</dbReference>
<keyword evidence="2 6" id="KW-0812">Transmembrane</keyword>
<name>A0AAV5RNT7_STABA</name>
<evidence type="ECO:0000313" key="8">
    <source>
        <dbReference type="EMBL" id="GMM52174.1"/>
    </source>
</evidence>
<dbReference type="PANTHER" id="PTHR23502:SF4">
    <property type="entry name" value="MAJOR FACILITATOR SUPERFAMILY (MFS) PROFILE DOMAIN-CONTAINING PROTEIN-RELATED"/>
    <property type="match status" value="1"/>
</dbReference>
<evidence type="ECO:0000313" key="9">
    <source>
        <dbReference type="Proteomes" id="UP001362899"/>
    </source>
</evidence>
<keyword evidence="9" id="KW-1185">Reference proteome</keyword>
<feature type="compositionally biased region" description="Basic and acidic residues" evidence="5">
    <location>
        <begin position="252"/>
        <end position="265"/>
    </location>
</feature>